<dbReference type="Proteomes" id="UP001589810">
    <property type="component" value="Unassembled WGS sequence"/>
</dbReference>
<evidence type="ECO:0000256" key="2">
    <source>
        <dbReference type="ARBA" id="ARBA00022827"/>
    </source>
</evidence>
<evidence type="ECO:0000256" key="5">
    <source>
        <dbReference type="SAM" id="MobiDB-lite"/>
    </source>
</evidence>
<evidence type="ECO:0000313" key="7">
    <source>
        <dbReference type="EMBL" id="MFC0541556.1"/>
    </source>
</evidence>
<keyword evidence="8" id="KW-1185">Reference proteome</keyword>
<evidence type="ECO:0000256" key="3">
    <source>
        <dbReference type="ARBA" id="ARBA00023002"/>
    </source>
</evidence>
<dbReference type="PRINTS" id="PR00420">
    <property type="entry name" value="RNGMNOXGNASE"/>
</dbReference>
<keyword evidence="3" id="KW-0560">Oxidoreductase</keyword>
<keyword evidence="2" id="KW-0274">FAD</keyword>
<evidence type="ECO:0000256" key="4">
    <source>
        <dbReference type="ARBA" id="ARBA00023033"/>
    </source>
</evidence>
<comment type="caution">
    <text evidence="7">The sequence shown here is derived from an EMBL/GenBank/DDBJ whole genome shotgun (WGS) entry which is preliminary data.</text>
</comment>
<dbReference type="PANTHER" id="PTHR47178">
    <property type="entry name" value="MONOOXYGENASE, FAD-BINDING"/>
    <property type="match status" value="1"/>
</dbReference>
<dbReference type="Gene3D" id="3.50.50.60">
    <property type="entry name" value="FAD/NAD(P)-binding domain"/>
    <property type="match status" value="1"/>
</dbReference>
<feature type="domain" description="FAD-binding" evidence="6">
    <location>
        <begin position="302"/>
        <end position="390"/>
    </location>
</feature>
<protein>
    <submittedName>
        <fullName evidence="7">FAD-dependent oxidoreductase</fullName>
    </submittedName>
</protein>
<dbReference type="PANTHER" id="PTHR47178:SF5">
    <property type="entry name" value="FAD-BINDING DOMAIN-CONTAINING PROTEIN"/>
    <property type="match status" value="1"/>
</dbReference>
<organism evidence="7 8">
    <name type="scientific">Kutzneria chonburiensis</name>
    <dbReference type="NCBI Taxonomy" id="1483604"/>
    <lineage>
        <taxon>Bacteria</taxon>
        <taxon>Bacillati</taxon>
        <taxon>Actinomycetota</taxon>
        <taxon>Actinomycetes</taxon>
        <taxon>Pseudonocardiales</taxon>
        <taxon>Pseudonocardiaceae</taxon>
        <taxon>Kutzneria</taxon>
    </lineage>
</organism>
<dbReference type="EMBL" id="JBHLUD010000002">
    <property type="protein sequence ID" value="MFC0541556.1"/>
    <property type="molecule type" value="Genomic_DNA"/>
</dbReference>
<dbReference type="Pfam" id="PF01494">
    <property type="entry name" value="FAD_binding_3"/>
    <property type="match status" value="2"/>
</dbReference>
<accession>A0ABV6MNW7</accession>
<keyword evidence="1" id="KW-0285">Flavoprotein</keyword>
<evidence type="ECO:0000313" key="8">
    <source>
        <dbReference type="Proteomes" id="UP001589810"/>
    </source>
</evidence>
<dbReference type="RefSeq" id="WP_337960585.1">
    <property type="nucleotide sequence ID" value="NZ_JBHLUD010000002.1"/>
</dbReference>
<evidence type="ECO:0000256" key="1">
    <source>
        <dbReference type="ARBA" id="ARBA00022630"/>
    </source>
</evidence>
<gene>
    <name evidence="7" type="ORF">ACFFH7_08690</name>
</gene>
<reference evidence="7 8" key="1">
    <citation type="submission" date="2024-09" db="EMBL/GenBank/DDBJ databases">
        <authorList>
            <person name="Sun Q."/>
            <person name="Mori K."/>
        </authorList>
    </citation>
    <scope>NUCLEOTIDE SEQUENCE [LARGE SCALE GENOMIC DNA]</scope>
    <source>
        <strain evidence="7 8">TBRC 1432</strain>
    </source>
</reference>
<feature type="compositionally biased region" description="Basic and acidic residues" evidence="5">
    <location>
        <begin position="433"/>
        <end position="444"/>
    </location>
</feature>
<sequence>MKPLRVLIIGGGIGGLALGQALLAGGVDVQIHERNQSADDWLQGYRINIHPHGARALHDCLPTPLWQAFLATSVTPPGGISFRTERLRELMTIDRDAMTGGSDDPADGQYGVSRIVLRRLLLTGLDHVIHYGSVFDHYTVGDDGVTAHFTDGTTATGDILVGADGANSRVCAQYLPGAARVDTEAAAVAGRLPLTPATRAWLPEALTAGMMMLMPPSGRRTLFTSAFAGREQMAKAVQDGELAAAGVDIDTDLLLDGLEDYVLWGMIAHHEDFPAGLSEMDGVERRAVCTEMARGWDPVLARMIAESHPENVEMLRLKHSTLLKPWPSTTVTVLGDAVHNMPPVGGLGANAALLDAAALAEELLRGSDPVAAVAAYEKRMRDHGYAALRESVTNTRRAITPNVVSRRMGRVFFRGMKMMSRLRRRSGGSAAPADRRSPQESPAR</sequence>
<proteinExistence type="predicted"/>
<dbReference type="SUPFAM" id="SSF51905">
    <property type="entry name" value="FAD/NAD(P)-binding domain"/>
    <property type="match status" value="1"/>
</dbReference>
<feature type="domain" description="FAD-binding" evidence="6">
    <location>
        <begin position="5"/>
        <end position="243"/>
    </location>
</feature>
<dbReference type="InterPro" id="IPR002938">
    <property type="entry name" value="FAD-bd"/>
</dbReference>
<feature type="region of interest" description="Disordered" evidence="5">
    <location>
        <begin position="422"/>
        <end position="444"/>
    </location>
</feature>
<evidence type="ECO:0000259" key="6">
    <source>
        <dbReference type="Pfam" id="PF01494"/>
    </source>
</evidence>
<keyword evidence="4" id="KW-0503">Monooxygenase</keyword>
<dbReference type="InterPro" id="IPR036188">
    <property type="entry name" value="FAD/NAD-bd_sf"/>
</dbReference>
<name>A0ABV6MNW7_9PSEU</name>